<comment type="cofactor">
    <cofactor evidence="1">
        <name>pyridoxal 5'-phosphate</name>
        <dbReference type="ChEBI" id="CHEBI:597326"/>
    </cofactor>
</comment>
<dbReference type="AlphaFoldDB" id="A7KH21"/>
<evidence type="ECO:0000256" key="6">
    <source>
        <dbReference type="RuleBase" id="RU004508"/>
    </source>
</evidence>
<accession>A7KH21</accession>
<protein>
    <submittedName>
        <fullName evidence="8">NapB3</fullName>
    </submittedName>
</protein>
<dbReference type="GO" id="GO:0030170">
    <property type="term" value="F:pyridoxal phosphate binding"/>
    <property type="evidence" value="ECO:0007669"/>
    <property type="project" value="TreeGrafter"/>
</dbReference>
<gene>
    <name evidence="8" type="primary">napB3</name>
</gene>
<evidence type="ECO:0000256" key="4">
    <source>
        <dbReference type="ARBA" id="ARBA00022898"/>
    </source>
</evidence>
<dbReference type="InterPro" id="IPR015424">
    <property type="entry name" value="PyrdxlP-dep_Trfase"/>
</dbReference>
<dbReference type="CDD" id="cd00616">
    <property type="entry name" value="AHBA_syn"/>
    <property type="match status" value="1"/>
</dbReference>
<reference evidence="8" key="1">
    <citation type="journal article" date="2007" name="J. Biol. Chem.">
        <title>Molecular basis for chloronium-mediated meroterpene cyclization: cloning, sequencing, and heterologous expression of the napyradiomycin biosynthetic gene cluster.</title>
        <authorList>
            <person name="Winter J.M."/>
            <person name="Moffitt M.C."/>
            <person name="Zazopoulos E."/>
            <person name="McAlpine J.B."/>
            <person name="Dorrestein P.C."/>
            <person name="Moore B.S."/>
        </authorList>
    </citation>
    <scope>NUCLEOTIDE SEQUENCE</scope>
    <source>
        <strain evidence="8">CNQ525</strain>
    </source>
</reference>
<proteinExistence type="inferred from homology"/>
<organism evidence="8">
    <name type="scientific">Streptomyces sp. CNQ-525</name>
    <dbReference type="NCBI Taxonomy" id="418855"/>
    <lineage>
        <taxon>Bacteria</taxon>
        <taxon>Bacillati</taxon>
        <taxon>Actinomycetota</taxon>
        <taxon>Actinomycetes</taxon>
        <taxon>Kitasatosporales</taxon>
        <taxon>Streptomycetaceae</taxon>
        <taxon>Streptomyces</taxon>
    </lineage>
</organism>
<name>A7KH21_9ACTN</name>
<dbReference type="Gene3D" id="3.40.640.10">
    <property type="entry name" value="Type I PLP-dependent aspartate aminotransferase-like (Major domain)"/>
    <property type="match status" value="1"/>
</dbReference>
<comment type="similarity">
    <text evidence="5">Belongs to the DegT/DnrJ/EryC1 family. L-glutamine:2-deoxy-scyllo-inosose/scyllo-inosose aminotransferase subfamily.</text>
</comment>
<dbReference type="GO" id="GO:0000271">
    <property type="term" value="P:polysaccharide biosynthetic process"/>
    <property type="evidence" value="ECO:0007669"/>
    <property type="project" value="TreeGrafter"/>
</dbReference>
<keyword evidence="2" id="KW-0032">Aminotransferase</keyword>
<evidence type="ECO:0000256" key="2">
    <source>
        <dbReference type="ARBA" id="ARBA00022576"/>
    </source>
</evidence>
<evidence type="ECO:0000256" key="3">
    <source>
        <dbReference type="ARBA" id="ARBA00022679"/>
    </source>
</evidence>
<keyword evidence="3" id="KW-0808">Transferase</keyword>
<dbReference type="InterPro" id="IPR015422">
    <property type="entry name" value="PyrdxlP-dep_Trfase_small"/>
</dbReference>
<evidence type="ECO:0000256" key="5">
    <source>
        <dbReference type="ARBA" id="ARBA00038398"/>
    </source>
</evidence>
<feature type="compositionally biased region" description="Low complexity" evidence="7">
    <location>
        <begin position="46"/>
        <end position="74"/>
    </location>
</feature>
<dbReference type="Pfam" id="PF01041">
    <property type="entry name" value="DegT_DnrJ_EryC1"/>
    <property type="match status" value="1"/>
</dbReference>
<dbReference type="SMR" id="A7KH21"/>
<feature type="region of interest" description="Disordered" evidence="7">
    <location>
        <begin position="1"/>
        <end position="100"/>
    </location>
</feature>
<evidence type="ECO:0000313" key="8">
    <source>
        <dbReference type="EMBL" id="ABS50480.1"/>
    </source>
</evidence>
<dbReference type="GO" id="GO:0008483">
    <property type="term" value="F:transaminase activity"/>
    <property type="evidence" value="ECO:0007669"/>
    <property type="project" value="UniProtKB-KW"/>
</dbReference>
<dbReference type="PANTHER" id="PTHR30244:SF34">
    <property type="entry name" value="DTDP-4-AMINO-4,6-DIDEOXYGALACTOSE TRANSAMINASE"/>
    <property type="match status" value="1"/>
</dbReference>
<dbReference type="PANTHER" id="PTHR30244">
    <property type="entry name" value="TRANSAMINASE"/>
    <property type="match status" value="1"/>
</dbReference>
<dbReference type="InterPro" id="IPR015421">
    <property type="entry name" value="PyrdxlP-dep_Trfase_major"/>
</dbReference>
<dbReference type="SUPFAM" id="SSF53383">
    <property type="entry name" value="PLP-dependent transferases"/>
    <property type="match status" value="1"/>
</dbReference>
<feature type="compositionally biased region" description="Low complexity" evidence="7">
    <location>
        <begin position="21"/>
        <end position="39"/>
    </location>
</feature>
<dbReference type="InterPro" id="IPR000653">
    <property type="entry name" value="DegT/StrS_aminotransferase"/>
</dbReference>
<dbReference type="EMBL" id="EF397639">
    <property type="protein sequence ID" value="ABS50480.1"/>
    <property type="molecule type" value="Genomic_DNA"/>
</dbReference>
<sequence length="479" mass="50466">MPACSSPRTPRTPSGTPPPNRCACSSSACPPRCTSCTSRRSPRSGPPARGWTPTPSRRCAAATTSTRSPRFATSRPPPPPTGRRRRPEHKAAQMTTDRSSMDKIPLTHASLGERELAAVAEVFASGWPAGQGPSGKALEAGLKERYGAGGAVAVSNCGAALHLALLALGVKPGDEVIVADYTFPAPAHAVRYLDAVPVFADVRADTGTVDAQAVAALVTPRTVGIIAVDTVGIPADYTELQAIADRHQLFLIEDAACAVGATYQGRPAGALAEVACLSFHGRKGASSGEGGALIATDPDIAAAARRRASFGIGSIFDQGQVIGLPIPEFLEIGYNYKLSDIAAAIMQVQLERLEEFIAHRSAVAARYGELLADEELLTVPHVPADRTHAWQSYMVTLAKGVDRAAVATDLRAANIGSFHGTWASHVQPAFESKQVCPVSADLFQRNLGIPMHAELTMSQTERVAEVLRKAVRAHTTPRT</sequence>
<feature type="compositionally biased region" description="Low complexity" evidence="7">
    <location>
        <begin position="1"/>
        <end position="14"/>
    </location>
</feature>
<dbReference type="Gene3D" id="3.90.1150.10">
    <property type="entry name" value="Aspartate Aminotransferase, domain 1"/>
    <property type="match status" value="1"/>
</dbReference>
<evidence type="ECO:0000256" key="7">
    <source>
        <dbReference type="SAM" id="MobiDB-lite"/>
    </source>
</evidence>
<evidence type="ECO:0000256" key="1">
    <source>
        <dbReference type="ARBA" id="ARBA00001933"/>
    </source>
</evidence>
<keyword evidence="4 6" id="KW-0663">Pyridoxal phosphate</keyword>